<protein>
    <submittedName>
        <fullName evidence="4">LOXL2 oxidase</fullName>
    </submittedName>
</protein>
<dbReference type="PANTHER" id="PTHR45817">
    <property type="entry name" value="LYSYL OXIDASE-LIKE-RELATED"/>
    <property type="match status" value="1"/>
</dbReference>
<evidence type="ECO:0000259" key="3">
    <source>
        <dbReference type="PROSITE" id="PS50287"/>
    </source>
</evidence>
<dbReference type="SUPFAM" id="SSF56487">
    <property type="entry name" value="SRCR-like"/>
    <property type="match status" value="4"/>
</dbReference>
<dbReference type="EMBL" id="VZRT01004304">
    <property type="protein sequence ID" value="NWW40052.1"/>
    <property type="molecule type" value="Genomic_DNA"/>
</dbReference>
<comment type="caution">
    <text evidence="2">Lacks conserved residue(s) required for the propagation of feature annotation.</text>
</comment>
<dbReference type="Pfam" id="PF00530">
    <property type="entry name" value="SRCR"/>
    <property type="match status" value="4"/>
</dbReference>
<dbReference type="Gene3D" id="3.10.250.10">
    <property type="entry name" value="SRCR-like domain"/>
    <property type="match status" value="4"/>
</dbReference>
<dbReference type="GO" id="GO:0016020">
    <property type="term" value="C:membrane"/>
    <property type="evidence" value="ECO:0007669"/>
    <property type="project" value="InterPro"/>
</dbReference>
<keyword evidence="1 2" id="KW-1015">Disulfide bond</keyword>
<dbReference type="PROSITE" id="PS50287">
    <property type="entry name" value="SRCR_2"/>
    <property type="match status" value="4"/>
</dbReference>
<feature type="non-terminal residue" evidence="4">
    <location>
        <position position="417"/>
    </location>
</feature>
<feature type="disulfide bond" evidence="2">
    <location>
        <begin position="266"/>
        <end position="276"/>
    </location>
</feature>
<dbReference type="PRINTS" id="PR00258">
    <property type="entry name" value="SPERACTRCPTR"/>
</dbReference>
<dbReference type="FunFam" id="3.10.250.10:FF:000008">
    <property type="entry name" value="Lysyl oxidase homolog 2"/>
    <property type="match status" value="1"/>
</dbReference>
<feature type="non-terminal residue" evidence="4">
    <location>
        <position position="1"/>
    </location>
</feature>
<evidence type="ECO:0000313" key="5">
    <source>
        <dbReference type="Proteomes" id="UP000545574"/>
    </source>
</evidence>
<proteinExistence type="predicted"/>
<name>A0A7K6MTY9_PANBI</name>
<evidence type="ECO:0000256" key="1">
    <source>
        <dbReference type="ARBA" id="ARBA00023157"/>
    </source>
</evidence>
<dbReference type="PANTHER" id="PTHR45817:SF1">
    <property type="entry name" value="LYSYL OXIDASE HOMOLOG 2"/>
    <property type="match status" value="1"/>
</dbReference>
<evidence type="ECO:0000256" key="2">
    <source>
        <dbReference type="PROSITE-ProRule" id="PRU00196"/>
    </source>
</evidence>
<dbReference type="Proteomes" id="UP000545574">
    <property type="component" value="Unassembled WGS sequence"/>
</dbReference>
<accession>A0A7K6MTY9</accession>
<feature type="domain" description="SRCR" evidence="3">
    <location>
        <begin position="306"/>
        <end position="415"/>
    </location>
</feature>
<dbReference type="InterPro" id="IPR050912">
    <property type="entry name" value="LOX-like_protein"/>
</dbReference>
<reference evidence="4 5" key="1">
    <citation type="submission" date="2019-09" db="EMBL/GenBank/DDBJ databases">
        <title>Bird 10,000 Genomes (B10K) Project - Family phase.</title>
        <authorList>
            <person name="Zhang G."/>
        </authorList>
    </citation>
    <scope>NUCLEOTIDE SEQUENCE [LARGE SCALE GENOMIC DNA]</scope>
    <source>
        <strain evidence="4">B10K-DU-030-18</strain>
    </source>
</reference>
<dbReference type="InterPro" id="IPR036772">
    <property type="entry name" value="SRCR-like_dom_sf"/>
</dbReference>
<evidence type="ECO:0000313" key="4">
    <source>
        <dbReference type="EMBL" id="NWW40052.1"/>
    </source>
</evidence>
<sequence length="417" mass="46507">GKIWLDNVHCTGKESSLAACGSNGWGVSDCKHTEDVGVVCSEKRIPGFKFDNSLINQIENMNIQVEDIRIRAILATYRKRVPVTEGYVEVKDEGSWKQICDKHWSMKNSRVVCGMFGFPSERKYNTNVYKMFASRRKQHYWAYSMECSGNEAHISSCKLGNHLTGTGKNSSCDNGMPAVVSCVPGRAFAPSSHSGFRKAFRQERWSWIKPGAWAGEQKINPFRAARACWGYPCTTQKDFFFSFFFFPLFFFFPQGMGPIHLNEIDCTGFEKSVTDCKFNTESQGCNHEEDAAVRCNVPAMGFQNQLRLSGGRNPYEGRVEVLAEHNGTLRWGTVCSHNWGTVEAMVVCRQLGLGFASHAFQETWYWHGDVSADDVVMSGVKCSGTEMSLSHCRHDGAHVSCPRGGGRFGAGVSCSES</sequence>
<feature type="disulfide bond" evidence="2">
    <location>
        <begin position="382"/>
        <end position="392"/>
    </location>
</feature>
<dbReference type="GO" id="GO:0030199">
    <property type="term" value="P:collagen fibril organization"/>
    <property type="evidence" value="ECO:0007669"/>
    <property type="project" value="TreeGrafter"/>
</dbReference>
<keyword evidence="5" id="KW-1185">Reference proteome</keyword>
<dbReference type="AlphaFoldDB" id="A0A7K6MTY9"/>
<feature type="domain" description="SRCR" evidence="3">
    <location>
        <begin position="70"/>
        <end position="183"/>
    </location>
</feature>
<dbReference type="GO" id="GO:0004720">
    <property type="term" value="F:protein-lysine 6-oxidase activity"/>
    <property type="evidence" value="ECO:0007669"/>
    <property type="project" value="TreeGrafter"/>
</dbReference>
<feature type="disulfide bond" evidence="2">
    <location>
        <begin position="147"/>
        <end position="157"/>
    </location>
</feature>
<dbReference type="GO" id="GO:0005615">
    <property type="term" value="C:extracellular space"/>
    <property type="evidence" value="ECO:0007669"/>
    <property type="project" value="TreeGrafter"/>
</dbReference>
<organism evidence="4 5">
    <name type="scientific">Panurus biarmicus</name>
    <name type="common">Bearded tit</name>
    <dbReference type="NCBI Taxonomy" id="181101"/>
    <lineage>
        <taxon>Eukaryota</taxon>
        <taxon>Metazoa</taxon>
        <taxon>Chordata</taxon>
        <taxon>Craniata</taxon>
        <taxon>Vertebrata</taxon>
        <taxon>Euteleostomi</taxon>
        <taxon>Archelosauria</taxon>
        <taxon>Archosauria</taxon>
        <taxon>Dinosauria</taxon>
        <taxon>Saurischia</taxon>
        <taxon>Theropoda</taxon>
        <taxon>Coelurosauria</taxon>
        <taxon>Aves</taxon>
        <taxon>Neognathae</taxon>
        <taxon>Neoaves</taxon>
        <taxon>Telluraves</taxon>
        <taxon>Australaves</taxon>
        <taxon>Passeriformes</taxon>
        <taxon>Sylvioidea</taxon>
        <taxon>Sylviidae</taxon>
        <taxon>Sylviidae incertae sedis</taxon>
        <taxon>Panurus</taxon>
    </lineage>
</organism>
<dbReference type="InterPro" id="IPR001190">
    <property type="entry name" value="SRCR"/>
</dbReference>
<feature type="domain" description="SRCR" evidence="3">
    <location>
        <begin position="180"/>
        <end position="296"/>
    </location>
</feature>
<gene>
    <name evidence="4" type="primary">Loxl2</name>
    <name evidence="4" type="ORF">PANBIA_R06562</name>
</gene>
<dbReference type="FunFam" id="3.10.250.10:FF:000014">
    <property type="entry name" value="Lysyl oxidase homolog 2"/>
    <property type="match status" value="1"/>
</dbReference>
<dbReference type="SMART" id="SM00202">
    <property type="entry name" value="SR"/>
    <property type="match status" value="3"/>
</dbReference>
<comment type="caution">
    <text evidence="4">The sequence shown here is derived from an EMBL/GenBank/DDBJ whole genome shotgun (WGS) entry which is preliminary data.</text>
</comment>
<feature type="disulfide bond" evidence="2">
    <location>
        <begin position="10"/>
        <end position="20"/>
    </location>
</feature>
<feature type="domain" description="SRCR" evidence="3">
    <location>
        <begin position="1"/>
        <end position="41"/>
    </location>
</feature>